<feature type="domain" description="Thyroglobulin type-1" evidence="4">
    <location>
        <begin position="38"/>
        <end position="108"/>
    </location>
</feature>
<dbReference type="InterPro" id="IPR000716">
    <property type="entry name" value="Thyroglobulin_1"/>
</dbReference>
<dbReference type="SUPFAM" id="SSF57610">
    <property type="entry name" value="Thyroglobulin type-1 domain"/>
    <property type="match status" value="1"/>
</dbReference>
<evidence type="ECO:0000256" key="2">
    <source>
        <dbReference type="SAM" id="MobiDB-lite"/>
    </source>
</evidence>
<feature type="compositionally biased region" description="Basic and acidic residues" evidence="2">
    <location>
        <begin position="104"/>
        <end position="115"/>
    </location>
</feature>
<evidence type="ECO:0000313" key="5">
    <source>
        <dbReference type="EMBL" id="KAA8877186.1"/>
    </source>
</evidence>
<accession>A0A5N0DKH5</accession>
<dbReference type="EMBL" id="VXLC01000059">
    <property type="protein sequence ID" value="KAA8877186.1"/>
    <property type="molecule type" value="Genomic_DNA"/>
</dbReference>
<evidence type="ECO:0000256" key="1">
    <source>
        <dbReference type="ARBA" id="ARBA00023157"/>
    </source>
</evidence>
<evidence type="ECO:0000259" key="4">
    <source>
        <dbReference type="PROSITE" id="PS51162"/>
    </source>
</evidence>
<keyword evidence="6" id="KW-1185">Reference proteome</keyword>
<feature type="chain" id="PRO_5024288574" description="Thyroglobulin type-1 domain-containing protein" evidence="3">
    <location>
        <begin position="30"/>
        <end position="122"/>
    </location>
</feature>
<sequence length="122" mass="13167">MYGSRSRCVVAALGVAAAILLTPAVSASAAPRSKAAAETDCQAERRQALQREDPDASSELIVQCWANGDYSSLQCFPATPTGKSFCMCYDPDGRQLTPPSQKTTRVDCDAKVAESRRHKQRD</sequence>
<feature type="compositionally biased region" description="Basic and acidic residues" evidence="2">
    <location>
        <begin position="42"/>
        <end position="54"/>
    </location>
</feature>
<evidence type="ECO:0000313" key="6">
    <source>
        <dbReference type="Proteomes" id="UP000323876"/>
    </source>
</evidence>
<feature type="signal peptide" evidence="3">
    <location>
        <begin position="1"/>
        <end position="29"/>
    </location>
</feature>
<gene>
    <name evidence="5" type="ORF">F3087_45630</name>
</gene>
<dbReference type="Proteomes" id="UP000323876">
    <property type="component" value="Unassembled WGS sequence"/>
</dbReference>
<dbReference type="Pfam" id="PF00086">
    <property type="entry name" value="Thyroglobulin_1"/>
    <property type="match status" value="1"/>
</dbReference>
<feature type="compositionally biased region" description="Low complexity" evidence="2">
    <location>
        <begin position="25"/>
        <end position="36"/>
    </location>
</feature>
<proteinExistence type="predicted"/>
<dbReference type="Gene3D" id="4.10.800.10">
    <property type="entry name" value="Thyroglobulin type-1"/>
    <property type="match status" value="1"/>
</dbReference>
<comment type="caution">
    <text evidence="5">The sequence shown here is derived from an EMBL/GenBank/DDBJ whole genome shotgun (WGS) entry which is preliminary data.</text>
</comment>
<feature type="region of interest" description="Disordered" evidence="2">
    <location>
        <begin position="25"/>
        <end position="54"/>
    </location>
</feature>
<dbReference type="AlphaFoldDB" id="A0A5N0DKH5"/>
<reference evidence="5 6" key="1">
    <citation type="submission" date="2019-09" db="EMBL/GenBank/DDBJ databases">
        <authorList>
            <person name="Wang X."/>
        </authorList>
    </citation>
    <scope>NUCLEOTIDE SEQUENCE [LARGE SCALE GENOMIC DNA]</scope>
    <source>
        <strain evidence="5 6">CICC 11023</strain>
    </source>
</reference>
<dbReference type="InterPro" id="IPR036857">
    <property type="entry name" value="Thyroglobulin_1_sf"/>
</dbReference>
<keyword evidence="3" id="KW-0732">Signal</keyword>
<feature type="region of interest" description="Disordered" evidence="2">
    <location>
        <begin position="95"/>
        <end position="122"/>
    </location>
</feature>
<organism evidence="5 6">
    <name type="scientific">Nocardia colli</name>
    <dbReference type="NCBI Taxonomy" id="2545717"/>
    <lineage>
        <taxon>Bacteria</taxon>
        <taxon>Bacillati</taxon>
        <taxon>Actinomycetota</taxon>
        <taxon>Actinomycetes</taxon>
        <taxon>Mycobacteriales</taxon>
        <taxon>Nocardiaceae</taxon>
        <taxon>Nocardia</taxon>
    </lineage>
</organism>
<dbReference type="PROSITE" id="PS51162">
    <property type="entry name" value="THYROGLOBULIN_1_2"/>
    <property type="match status" value="1"/>
</dbReference>
<keyword evidence="1" id="KW-1015">Disulfide bond</keyword>
<evidence type="ECO:0000256" key="3">
    <source>
        <dbReference type="SAM" id="SignalP"/>
    </source>
</evidence>
<name>A0A5N0DKH5_9NOCA</name>
<protein>
    <recommendedName>
        <fullName evidence="4">Thyroglobulin type-1 domain-containing protein</fullName>
    </recommendedName>
</protein>